<accession>A0A060RAC0</accession>
<dbReference type="EMBL" id="HG934468">
    <property type="protein sequence ID" value="CDN32575.1"/>
    <property type="molecule type" value="Genomic_DNA"/>
</dbReference>
<sequence>MELMKSDKNYAKHFRVPSIPPTSVAKRGKVLKINGFRDFLFLPL</sequence>
<keyword evidence="2" id="KW-1185">Reference proteome</keyword>
<dbReference type="AlphaFoldDB" id="A0A060RAC0"/>
<protein>
    <submittedName>
        <fullName evidence="1">Uncharacterized protein</fullName>
    </submittedName>
</protein>
<organism evidence="1 2">
    <name type="scientific">Mucinivorans hirudinis</name>
    <dbReference type="NCBI Taxonomy" id="1433126"/>
    <lineage>
        <taxon>Bacteria</taxon>
        <taxon>Pseudomonadati</taxon>
        <taxon>Bacteroidota</taxon>
        <taxon>Bacteroidia</taxon>
        <taxon>Bacteroidales</taxon>
        <taxon>Rikenellaceae</taxon>
        <taxon>Mucinivorans</taxon>
    </lineage>
</organism>
<reference evidence="1 2" key="1">
    <citation type="journal article" date="2015" name="Genome Announc.">
        <title>Complete Genome Sequence of the Novel Leech Symbiont Mucinivorans hirudinis M3T.</title>
        <authorList>
            <person name="Nelson M.C."/>
            <person name="Bomar L."/>
            <person name="Graf J."/>
        </authorList>
    </citation>
    <scope>NUCLEOTIDE SEQUENCE [LARGE SCALE GENOMIC DNA]</scope>
    <source>
        <strain evidence="2">M3</strain>
    </source>
</reference>
<dbReference type="HOGENOM" id="CLU_3218796_0_0_10"/>
<proteinExistence type="predicted"/>
<name>A0A060RAC0_9BACT</name>
<gene>
    <name evidence="1" type="ORF">BN938_2505</name>
</gene>
<evidence type="ECO:0000313" key="2">
    <source>
        <dbReference type="Proteomes" id="UP000027616"/>
    </source>
</evidence>
<dbReference type="KEGG" id="rbc:BN938_2505"/>
<dbReference type="Proteomes" id="UP000027616">
    <property type="component" value="Chromosome I"/>
</dbReference>
<evidence type="ECO:0000313" key="1">
    <source>
        <dbReference type="EMBL" id="CDN32575.1"/>
    </source>
</evidence>